<dbReference type="InterPro" id="IPR050595">
    <property type="entry name" value="Bact_response_regulator"/>
</dbReference>
<dbReference type="Proteomes" id="UP001206067">
    <property type="component" value="Unassembled WGS sequence"/>
</dbReference>
<dbReference type="SUPFAM" id="SSF52172">
    <property type="entry name" value="CheY-like"/>
    <property type="match status" value="1"/>
</dbReference>
<dbReference type="PANTHER" id="PTHR44591">
    <property type="entry name" value="STRESS RESPONSE REGULATOR PROTEIN 1"/>
    <property type="match status" value="1"/>
</dbReference>
<reference evidence="4 5" key="1">
    <citation type="submission" date="2022-08" db="EMBL/GenBank/DDBJ databases">
        <title>Polyphasic taxonomy analysis of Qipengyuania sp.RS5-5.</title>
        <authorList>
            <person name="Xamxidin M."/>
            <person name="Wu M."/>
        </authorList>
    </citation>
    <scope>NUCLEOTIDE SEQUENCE [LARGE SCALE GENOMIC DNA]</scope>
    <source>
        <strain evidence="4 5">RS5-5</strain>
    </source>
</reference>
<dbReference type="EMBL" id="JANKHH010000007">
    <property type="protein sequence ID" value="MCR2835088.1"/>
    <property type="molecule type" value="Genomic_DNA"/>
</dbReference>
<evidence type="ECO:0000313" key="5">
    <source>
        <dbReference type="Proteomes" id="UP001206067"/>
    </source>
</evidence>
<evidence type="ECO:0000256" key="1">
    <source>
        <dbReference type="ARBA" id="ARBA00022553"/>
    </source>
</evidence>
<dbReference type="PANTHER" id="PTHR44591:SF3">
    <property type="entry name" value="RESPONSE REGULATORY DOMAIN-CONTAINING PROTEIN"/>
    <property type="match status" value="1"/>
</dbReference>
<feature type="modified residue" description="4-aspartylphosphate" evidence="2">
    <location>
        <position position="52"/>
    </location>
</feature>
<dbReference type="Gene3D" id="3.40.50.2300">
    <property type="match status" value="1"/>
</dbReference>
<dbReference type="SMART" id="SM00448">
    <property type="entry name" value="REC"/>
    <property type="match status" value="1"/>
</dbReference>
<dbReference type="Pfam" id="PF00072">
    <property type="entry name" value="Response_reg"/>
    <property type="match status" value="1"/>
</dbReference>
<evidence type="ECO:0000259" key="3">
    <source>
        <dbReference type="PROSITE" id="PS50110"/>
    </source>
</evidence>
<dbReference type="InterPro" id="IPR001789">
    <property type="entry name" value="Sig_transdc_resp-reg_receiver"/>
</dbReference>
<dbReference type="InterPro" id="IPR011006">
    <property type="entry name" value="CheY-like_superfamily"/>
</dbReference>
<dbReference type="RefSeq" id="WP_257596957.1">
    <property type="nucleotide sequence ID" value="NZ_JANKHH010000007.1"/>
</dbReference>
<keyword evidence="5" id="KW-1185">Reference proteome</keyword>
<name>A0ABT1XTW9_9SPHN</name>
<accession>A0ABT1XTW9</accession>
<organism evidence="4 5">
    <name type="scientific">Parerythrobacter lacustris</name>
    <dbReference type="NCBI Taxonomy" id="2969984"/>
    <lineage>
        <taxon>Bacteria</taxon>
        <taxon>Pseudomonadati</taxon>
        <taxon>Pseudomonadota</taxon>
        <taxon>Alphaproteobacteria</taxon>
        <taxon>Sphingomonadales</taxon>
        <taxon>Erythrobacteraceae</taxon>
        <taxon>Parerythrobacter</taxon>
    </lineage>
</organism>
<evidence type="ECO:0000256" key="2">
    <source>
        <dbReference type="PROSITE-ProRule" id="PRU00169"/>
    </source>
</evidence>
<proteinExistence type="predicted"/>
<sequence length="122" mass="12896">MQALIIEDEYLIALAIEDALIELGYTTFAFADTVAGAIEAAGNRCPDLIVADHRISDGTGTDAVKAICSGKPIPVVFMTGSGEEVLEELPGAVIVLKPFSLPLLEAAIKRAIEHPVQHTAVR</sequence>
<dbReference type="PROSITE" id="PS50110">
    <property type="entry name" value="RESPONSE_REGULATORY"/>
    <property type="match status" value="1"/>
</dbReference>
<comment type="caution">
    <text evidence="4">The sequence shown here is derived from an EMBL/GenBank/DDBJ whole genome shotgun (WGS) entry which is preliminary data.</text>
</comment>
<feature type="domain" description="Response regulatory" evidence="3">
    <location>
        <begin position="2"/>
        <end position="112"/>
    </location>
</feature>
<protein>
    <submittedName>
        <fullName evidence="4">Response regulator</fullName>
    </submittedName>
</protein>
<gene>
    <name evidence="4" type="ORF">NSO95_14155</name>
</gene>
<keyword evidence="1 2" id="KW-0597">Phosphoprotein</keyword>
<evidence type="ECO:0000313" key="4">
    <source>
        <dbReference type="EMBL" id="MCR2835088.1"/>
    </source>
</evidence>